<keyword evidence="2" id="KW-1133">Transmembrane helix</keyword>
<dbReference type="EMBL" id="ML121627">
    <property type="protein sequence ID" value="RPB18463.1"/>
    <property type="molecule type" value="Genomic_DNA"/>
</dbReference>
<dbReference type="InParanoid" id="A0A3N4L6I0"/>
<dbReference type="Proteomes" id="UP000267821">
    <property type="component" value="Unassembled WGS sequence"/>
</dbReference>
<name>A0A3N4L6I0_9PEZI</name>
<feature type="transmembrane region" description="Helical" evidence="2">
    <location>
        <begin position="239"/>
        <end position="261"/>
    </location>
</feature>
<feature type="compositionally biased region" description="Pro residues" evidence="1">
    <location>
        <begin position="14"/>
        <end position="27"/>
    </location>
</feature>
<dbReference type="AlphaFoldDB" id="A0A3N4L6I0"/>
<evidence type="ECO:0000313" key="3">
    <source>
        <dbReference type="EMBL" id="RPB18463.1"/>
    </source>
</evidence>
<feature type="transmembrane region" description="Helical" evidence="2">
    <location>
        <begin position="346"/>
        <end position="369"/>
    </location>
</feature>
<feature type="transmembrane region" description="Helical" evidence="2">
    <location>
        <begin position="289"/>
        <end position="306"/>
    </location>
</feature>
<feature type="region of interest" description="Disordered" evidence="1">
    <location>
        <begin position="405"/>
        <end position="450"/>
    </location>
</feature>
<protein>
    <submittedName>
        <fullName evidence="3">Uncharacterized protein</fullName>
    </submittedName>
</protein>
<feature type="region of interest" description="Disordered" evidence="1">
    <location>
        <begin position="114"/>
        <end position="142"/>
    </location>
</feature>
<feature type="region of interest" description="Disordered" evidence="1">
    <location>
        <begin position="1"/>
        <end position="75"/>
    </location>
</feature>
<feature type="compositionally biased region" description="Basic and acidic residues" evidence="1">
    <location>
        <begin position="119"/>
        <end position="142"/>
    </location>
</feature>
<keyword evidence="4" id="KW-1185">Reference proteome</keyword>
<dbReference type="PANTHER" id="PTHR35872">
    <property type="entry name" value="INTEGRAL MEMBRANE PROTEIN (AFU_ORTHOLOGUE AFUA_5G07110)"/>
    <property type="match status" value="1"/>
</dbReference>
<organism evidence="3 4">
    <name type="scientific">Terfezia boudieri ATCC MYA-4762</name>
    <dbReference type="NCBI Taxonomy" id="1051890"/>
    <lineage>
        <taxon>Eukaryota</taxon>
        <taxon>Fungi</taxon>
        <taxon>Dikarya</taxon>
        <taxon>Ascomycota</taxon>
        <taxon>Pezizomycotina</taxon>
        <taxon>Pezizomycetes</taxon>
        <taxon>Pezizales</taxon>
        <taxon>Pezizaceae</taxon>
        <taxon>Terfezia</taxon>
    </lineage>
</organism>
<evidence type="ECO:0000313" key="4">
    <source>
        <dbReference type="Proteomes" id="UP000267821"/>
    </source>
</evidence>
<keyword evidence="2" id="KW-0472">Membrane</keyword>
<feature type="compositionally biased region" description="Polar residues" evidence="1">
    <location>
        <begin position="31"/>
        <end position="43"/>
    </location>
</feature>
<dbReference type="PANTHER" id="PTHR35872:SF1">
    <property type="entry name" value="ALPHA-L-RHAMNOSIDASE C"/>
    <property type="match status" value="1"/>
</dbReference>
<accession>A0A3N4L6I0</accession>
<dbReference type="Pfam" id="PF11204">
    <property type="entry name" value="DUF2985"/>
    <property type="match status" value="1"/>
</dbReference>
<dbReference type="InterPro" id="IPR021369">
    <property type="entry name" value="DUF2985"/>
</dbReference>
<evidence type="ECO:0000256" key="2">
    <source>
        <dbReference type="SAM" id="Phobius"/>
    </source>
</evidence>
<gene>
    <name evidence="3" type="ORF">L211DRAFT_77693</name>
</gene>
<dbReference type="STRING" id="1051890.A0A3N4L6I0"/>
<feature type="transmembrane region" description="Helical" evidence="2">
    <location>
        <begin position="375"/>
        <end position="397"/>
    </location>
</feature>
<sequence length="450" mass="49844">MDIPEPRTQRPHHPIPPAPPSPLPSTPTTPGANHSTDSPSSPTFYYASNEPDIISISPHPSASTSTPDRGSRRSRAGQELNSVFFEELEDMPAQEAEVRRMSMRRMRVPLSGECLRSSSTRERGKGSALRSSRDGRAMGDWHKEQREWEERAEAVTGIVGEAEPKVIECGMVPSSCEARNAINHNVNVNFHGNRGMGAITGDRNVSWETGDDVGGLHNDTTDSPGNCRKFFAWVLTWKGILITIYSLNIVAWGGMLFLLLVNAAPAMCHPTCHDINSSRRIWVEIDSQILNALFCVTGFGLIPWRFRDLYLLMRYRIRGDTAAWDRLRGVHHTWNTWLGKPWKVDLVVHLYCFNTYFQAVLAGLMWGMTRYNRPAAGTGAAVAAACLAAMAGGWIEWQEARKVKKARPAGRGDGRESGHAGGLRLSQLSRGTEGDRDEERAVKSKEAGLT</sequence>
<evidence type="ECO:0000256" key="1">
    <source>
        <dbReference type="SAM" id="MobiDB-lite"/>
    </source>
</evidence>
<reference evidence="3 4" key="1">
    <citation type="journal article" date="2018" name="Nat. Ecol. Evol.">
        <title>Pezizomycetes genomes reveal the molecular basis of ectomycorrhizal truffle lifestyle.</title>
        <authorList>
            <person name="Murat C."/>
            <person name="Payen T."/>
            <person name="Noel B."/>
            <person name="Kuo A."/>
            <person name="Morin E."/>
            <person name="Chen J."/>
            <person name="Kohler A."/>
            <person name="Krizsan K."/>
            <person name="Balestrini R."/>
            <person name="Da Silva C."/>
            <person name="Montanini B."/>
            <person name="Hainaut M."/>
            <person name="Levati E."/>
            <person name="Barry K.W."/>
            <person name="Belfiori B."/>
            <person name="Cichocki N."/>
            <person name="Clum A."/>
            <person name="Dockter R.B."/>
            <person name="Fauchery L."/>
            <person name="Guy J."/>
            <person name="Iotti M."/>
            <person name="Le Tacon F."/>
            <person name="Lindquist E.A."/>
            <person name="Lipzen A."/>
            <person name="Malagnac F."/>
            <person name="Mello A."/>
            <person name="Molinier V."/>
            <person name="Miyauchi S."/>
            <person name="Poulain J."/>
            <person name="Riccioni C."/>
            <person name="Rubini A."/>
            <person name="Sitrit Y."/>
            <person name="Splivallo R."/>
            <person name="Traeger S."/>
            <person name="Wang M."/>
            <person name="Zifcakova L."/>
            <person name="Wipf D."/>
            <person name="Zambonelli A."/>
            <person name="Paolocci F."/>
            <person name="Nowrousian M."/>
            <person name="Ottonello S."/>
            <person name="Baldrian P."/>
            <person name="Spatafora J.W."/>
            <person name="Henrissat B."/>
            <person name="Nagy L.G."/>
            <person name="Aury J.M."/>
            <person name="Wincker P."/>
            <person name="Grigoriev I.V."/>
            <person name="Bonfante P."/>
            <person name="Martin F.M."/>
        </authorList>
    </citation>
    <scope>NUCLEOTIDE SEQUENCE [LARGE SCALE GENOMIC DNA]</scope>
    <source>
        <strain evidence="3 4">ATCC MYA-4762</strain>
    </source>
</reference>
<dbReference type="OrthoDB" id="6407410at2759"/>
<feature type="compositionally biased region" description="Basic and acidic residues" evidence="1">
    <location>
        <begin position="432"/>
        <end position="450"/>
    </location>
</feature>
<feature type="compositionally biased region" description="Polar residues" evidence="1">
    <location>
        <begin position="58"/>
        <end position="68"/>
    </location>
</feature>
<keyword evidence="2" id="KW-0812">Transmembrane</keyword>
<proteinExistence type="predicted"/>